<dbReference type="GO" id="GO:0000139">
    <property type="term" value="C:Golgi membrane"/>
    <property type="evidence" value="ECO:0007669"/>
    <property type="project" value="UniProtKB-SubCell"/>
</dbReference>
<dbReference type="GO" id="GO:0016051">
    <property type="term" value="P:carbohydrate biosynthetic process"/>
    <property type="evidence" value="ECO:0007669"/>
    <property type="project" value="InterPro"/>
</dbReference>
<keyword evidence="8" id="KW-0325">Glycoprotein</keyword>
<evidence type="ECO:0000256" key="2">
    <source>
        <dbReference type="ARBA" id="ARBA00006339"/>
    </source>
</evidence>
<dbReference type="InterPro" id="IPR018011">
    <property type="entry name" value="Carb_sulfotrans_8-10"/>
</dbReference>
<keyword evidence="3" id="KW-0808">Transferase</keyword>
<keyword evidence="7" id="KW-0472">Membrane</keyword>
<name>A0A061RPS0_9CHLO</name>
<evidence type="ECO:0000256" key="7">
    <source>
        <dbReference type="ARBA" id="ARBA00023136"/>
    </source>
</evidence>
<organism evidence="9">
    <name type="scientific">Tetraselmis sp. GSL018</name>
    <dbReference type="NCBI Taxonomy" id="582737"/>
    <lineage>
        <taxon>Eukaryota</taxon>
        <taxon>Viridiplantae</taxon>
        <taxon>Chlorophyta</taxon>
        <taxon>core chlorophytes</taxon>
        <taxon>Chlorodendrophyceae</taxon>
        <taxon>Chlorodendrales</taxon>
        <taxon>Chlorodendraceae</taxon>
        <taxon>Tetraselmis</taxon>
    </lineage>
</organism>
<reference evidence="9" key="1">
    <citation type="submission" date="2014-05" db="EMBL/GenBank/DDBJ databases">
        <title>The transcriptome of the halophilic microalga Tetraselmis sp. GSL018 isolated from the Great Salt Lake, Utah.</title>
        <authorList>
            <person name="Jinkerson R.E."/>
            <person name="D'Adamo S."/>
            <person name="Posewitz M.C."/>
        </authorList>
    </citation>
    <scope>NUCLEOTIDE SEQUENCE</scope>
    <source>
        <strain evidence="9">GSL018</strain>
    </source>
</reference>
<evidence type="ECO:0000256" key="8">
    <source>
        <dbReference type="ARBA" id="ARBA00023180"/>
    </source>
</evidence>
<dbReference type="InterPro" id="IPR005331">
    <property type="entry name" value="Sulfotransferase"/>
</dbReference>
<evidence type="ECO:0000256" key="3">
    <source>
        <dbReference type="ARBA" id="ARBA00022679"/>
    </source>
</evidence>
<accession>A0A061RPS0</accession>
<dbReference type="PANTHER" id="PTHR12137">
    <property type="entry name" value="CARBOHYDRATE SULFOTRANSFERASE"/>
    <property type="match status" value="1"/>
</dbReference>
<gene>
    <name evidence="9" type="ORF">TSPGSL018_30833</name>
</gene>
<proteinExistence type="inferred from homology"/>
<protein>
    <recommendedName>
        <fullName evidence="10">Sulfotransferase</fullName>
    </recommendedName>
</protein>
<dbReference type="AlphaFoldDB" id="A0A061RPS0"/>
<keyword evidence="5" id="KW-1133">Transmembrane helix</keyword>
<evidence type="ECO:0000256" key="5">
    <source>
        <dbReference type="ARBA" id="ARBA00022989"/>
    </source>
</evidence>
<evidence type="ECO:0000313" key="9">
    <source>
        <dbReference type="EMBL" id="JAC72645.1"/>
    </source>
</evidence>
<comment type="similarity">
    <text evidence="2">Belongs to the sulfotransferase 2 family.</text>
</comment>
<sequence length="334" mass="38045">MKANRDFLFKCTATETWLVICIGIKLATAQVTYSTTGSSLYANYGTVQPLLNLSSLLDEALMVDYASLPPVLDTVFSGDCRLRRISARSLRDDVVVSDTLKVVYVANLKAGYMAIKTYLRAYGKVRKVTRITLPTILDWIQKGYKIFTFVRDPLTRLRSAYSETLYHSLSKPERNHVKKFTKTKPSLPHLKSFVKNLRCCRNKFVKEIYHADAQQLFIGSGEPVEGKGKGMPPYHFIGRQENMERDWRELLTKYLNLPEDSIKPIAKVHSSADVKWKRKGGNARRAKMKAKSSTVTLRDEYVQSSACVLYEWDYRCLGYPMPPICKSPNTTSLV</sequence>
<dbReference type="EMBL" id="GBEZ01013332">
    <property type="protein sequence ID" value="JAC72645.1"/>
    <property type="molecule type" value="Transcribed_RNA"/>
</dbReference>
<evidence type="ECO:0000256" key="1">
    <source>
        <dbReference type="ARBA" id="ARBA00004323"/>
    </source>
</evidence>
<evidence type="ECO:0008006" key="10">
    <source>
        <dbReference type="Google" id="ProtNLM"/>
    </source>
</evidence>
<evidence type="ECO:0000256" key="4">
    <source>
        <dbReference type="ARBA" id="ARBA00022692"/>
    </source>
</evidence>
<dbReference type="PANTHER" id="PTHR12137:SF54">
    <property type="entry name" value="CARBOHYDRATE SULFOTRANSFERASE"/>
    <property type="match status" value="1"/>
</dbReference>
<dbReference type="Pfam" id="PF03567">
    <property type="entry name" value="Sulfotransfer_2"/>
    <property type="match status" value="1"/>
</dbReference>
<evidence type="ECO:0000256" key="6">
    <source>
        <dbReference type="ARBA" id="ARBA00023034"/>
    </source>
</evidence>
<comment type="subcellular location">
    <subcellularLocation>
        <location evidence="1">Golgi apparatus membrane</location>
        <topology evidence="1">Single-pass type II membrane protein</topology>
    </subcellularLocation>
</comment>
<keyword evidence="6" id="KW-0333">Golgi apparatus</keyword>
<dbReference type="GO" id="GO:0008146">
    <property type="term" value="F:sulfotransferase activity"/>
    <property type="evidence" value="ECO:0007669"/>
    <property type="project" value="InterPro"/>
</dbReference>
<keyword evidence="4" id="KW-0812">Transmembrane</keyword>